<proteinExistence type="predicted"/>
<evidence type="ECO:0000313" key="8">
    <source>
        <dbReference type="Proteomes" id="UP000562352"/>
    </source>
</evidence>
<evidence type="ECO:0000256" key="3">
    <source>
        <dbReference type="ARBA" id="ARBA00023012"/>
    </source>
</evidence>
<dbReference type="Proteomes" id="UP000562352">
    <property type="component" value="Unassembled WGS sequence"/>
</dbReference>
<gene>
    <name evidence="7" type="ORF">FHS22_004206</name>
</gene>
<evidence type="ECO:0000313" key="7">
    <source>
        <dbReference type="EMBL" id="MBB5964920.1"/>
    </source>
</evidence>
<dbReference type="PANTHER" id="PTHR24421">
    <property type="entry name" value="NITRATE/NITRITE SENSOR PROTEIN NARX-RELATED"/>
    <property type="match status" value="1"/>
</dbReference>
<feature type="compositionally biased region" description="Low complexity" evidence="4">
    <location>
        <begin position="193"/>
        <end position="214"/>
    </location>
</feature>
<dbReference type="GO" id="GO:0016020">
    <property type="term" value="C:membrane"/>
    <property type="evidence" value="ECO:0007669"/>
    <property type="project" value="InterPro"/>
</dbReference>
<dbReference type="Pfam" id="PF07730">
    <property type="entry name" value="HisKA_3"/>
    <property type="match status" value="1"/>
</dbReference>
<evidence type="ECO:0000256" key="5">
    <source>
        <dbReference type="SAM" id="Phobius"/>
    </source>
</evidence>
<feature type="region of interest" description="Disordered" evidence="4">
    <location>
        <begin position="180"/>
        <end position="221"/>
    </location>
</feature>
<feature type="transmembrane region" description="Helical" evidence="5">
    <location>
        <begin position="6"/>
        <end position="28"/>
    </location>
</feature>
<keyword evidence="2 7" id="KW-0418">Kinase</keyword>
<evidence type="ECO:0000256" key="1">
    <source>
        <dbReference type="ARBA" id="ARBA00022679"/>
    </source>
</evidence>
<feature type="domain" description="Signal transduction histidine kinase subgroup 3 dimerisation and phosphoacceptor" evidence="6">
    <location>
        <begin position="45"/>
        <end position="104"/>
    </location>
</feature>
<dbReference type="EMBL" id="JACHJJ010000014">
    <property type="protein sequence ID" value="MBB5964920.1"/>
    <property type="molecule type" value="Genomic_DNA"/>
</dbReference>
<dbReference type="Gene3D" id="1.20.5.1930">
    <property type="match status" value="1"/>
</dbReference>
<accession>A0A841D4Y6</accession>
<sequence>MADQTNIPATVAFFALAVALAVIFRLTLRIARLTAERDAAAARTREEFARDMHDLVGHWLWLASIRSETAYRRAAGDPYVSEELGEALQALRHAAHAVRNASRGVLQPLLDGEALRAEQLLASLDVDCVTRVDATGLPAPLSAALGAVVREGVTNLLRHSSAGKCMIETTCREGRIRLTVANDGVPGPGGPRAPGTGRPPATGPDPSGRARAAAPAPPGGLENLRQRMAAVGGAAWTAVDEDGWFRLVAEAPLDRPA</sequence>
<keyword evidence="1 7" id="KW-0808">Transferase</keyword>
<dbReference type="GO" id="GO:0046983">
    <property type="term" value="F:protein dimerization activity"/>
    <property type="evidence" value="ECO:0007669"/>
    <property type="project" value="InterPro"/>
</dbReference>
<organism evidence="7 8">
    <name type="scientific">Planomonospora venezuelensis</name>
    <dbReference type="NCBI Taxonomy" id="1999"/>
    <lineage>
        <taxon>Bacteria</taxon>
        <taxon>Bacillati</taxon>
        <taxon>Actinomycetota</taxon>
        <taxon>Actinomycetes</taxon>
        <taxon>Streptosporangiales</taxon>
        <taxon>Streptosporangiaceae</taxon>
        <taxon>Planomonospora</taxon>
    </lineage>
</organism>
<keyword evidence="8" id="KW-1185">Reference proteome</keyword>
<dbReference type="GO" id="GO:0000155">
    <property type="term" value="F:phosphorelay sensor kinase activity"/>
    <property type="evidence" value="ECO:0007669"/>
    <property type="project" value="InterPro"/>
</dbReference>
<dbReference type="RefSeq" id="WP_184943958.1">
    <property type="nucleotide sequence ID" value="NZ_BAAAWZ010000004.1"/>
</dbReference>
<keyword evidence="5" id="KW-0812">Transmembrane</keyword>
<dbReference type="InterPro" id="IPR036890">
    <property type="entry name" value="HATPase_C_sf"/>
</dbReference>
<keyword evidence="3" id="KW-0902">Two-component regulatory system</keyword>
<dbReference type="PANTHER" id="PTHR24421:SF63">
    <property type="entry name" value="SENSOR HISTIDINE KINASE DESK"/>
    <property type="match status" value="1"/>
</dbReference>
<dbReference type="AlphaFoldDB" id="A0A841D4Y6"/>
<keyword evidence="5" id="KW-0472">Membrane</keyword>
<protein>
    <submittedName>
        <fullName evidence="7">Two-component system sensor histidine kinase DesK</fullName>
        <ecNumber evidence="7">2.7.13.3</ecNumber>
    </submittedName>
</protein>
<name>A0A841D4Y6_PLAVE</name>
<comment type="caution">
    <text evidence="7">The sequence shown here is derived from an EMBL/GenBank/DDBJ whole genome shotgun (WGS) entry which is preliminary data.</text>
</comment>
<evidence type="ECO:0000259" key="6">
    <source>
        <dbReference type="Pfam" id="PF07730"/>
    </source>
</evidence>
<dbReference type="InterPro" id="IPR011712">
    <property type="entry name" value="Sig_transdc_His_kin_sub3_dim/P"/>
</dbReference>
<dbReference type="SUPFAM" id="SSF55874">
    <property type="entry name" value="ATPase domain of HSP90 chaperone/DNA topoisomerase II/histidine kinase"/>
    <property type="match status" value="1"/>
</dbReference>
<evidence type="ECO:0000256" key="2">
    <source>
        <dbReference type="ARBA" id="ARBA00022777"/>
    </source>
</evidence>
<dbReference type="Gene3D" id="3.30.565.10">
    <property type="entry name" value="Histidine kinase-like ATPase, C-terminal domain"/>
    <property type="match status" value="1"/>
</dbReference>
<reference evidence="7 8" key="1">
    <citation type="submission" date="2020-08" db="EMBL/GenBank/DDBJ databases">
        <title>Genomic Encyclopedia of Type Strains, Phase III (KMG-III): the genomes of soil and plant-associated and newly described type strains.</title>
        <authorList>
            <person name="Whitman W."/>
        </authorList>
    </citation>
    <scope>NUCLEOTIDE SEQUENCE [LARGE SCALE GENOMIC DNA]</scope>
    <source>
        <strain evidence="7 8">CECT 3303</strain>
    </source>
</reference>
<evidence type="ECO:0000256" key="4">
    <source>
        <dbReference type="SAM" id="MobiDB-lite"/>
    </source>
</evidence>
<keyword evidence="5" id="KW-1133">Transmembrane helix</keyword>
<dbReference type="EC" id="2.7.13.3" evidence="7"/>
<dbReference type="InterPro" id="IPR050482">
    <property type="entry name" value="Sensor_HK_TwoCompSys"/>
</dbReference>